<feature type="non-terminal residue" evidence="1">
    <location>
        <position position="1"/>
    </location>
</feature>
<dbReference type="EMBL" id="HACG01041632">
    <property type="protein sequence ID" value="CEK88497.1"/>
    <property type="molecule type" value="Transcribed_RNA"/>
</dbReference>
<feature type="non-terminal residue" evidence="1">
    <location>
        <position position="144"/>
    </location>
</feature>
<gene>
    <name evidence="1" type="primary">ORF165617</name>
</gene>
<name>A0A0B7B6K6_9EUPU</name>
<evidence type="ECO:0000313" key="1">
    <source>
        <dbReference type="EMBL" id="CEK88497.1"/>
    </source>
</evidence>
<accession>A0A0B7B6K6</accession>
<proteinExistence type="predicted"/>
<dbReference type="AlphaFoldDB" id="A0A0B7B6K6"/>
<organism evidence="1">
    <name type="scientific">Arion vulgaris</name>
    <dbReference type="NCBI Taxonomy" id="1028688"/>
    <lineage>
        <taxon>Eukaryota</taxon>
        <taxon>Metazoa</taxon>
        <taxon>Spiralia</taxon>
        <taxon>Lophotrochozoa</taxon>
        <taxon>Mollusca</taxon>
        <taxon>Gastropoda</taxon>
        <taxon>Heterobranchia</taxon>
        <taxon>Euthyneura</taxon>
        <taxon>Panpulmonata</taxon>
        <taxon>Eupulmonata</taxon>
        <taxon>Stylommatophora</taxon>
        <taxon>Helicina</taxon>
        <taxon>Arionoidea</taxon>
        <taxon>Arionidae</taxon>
        <taxon>Arion</taxon>
    </lineage>
</organism>
<reference evidence="1" key="1">
    <citation type="submission" date="2014-12" db="EMBL/GenBank/DDBJ databases">
        <title>Insight into the proteome of Arion vulgaris.</title>
        <authorList>
            <person name="Aradska J."/>
            <person name="Bulat T."/>
            <person name="Smidak R."/>
            <person name="Sarate P."/>
            <person name="Gangsoo J."/>
            <person name="Sialana F."/>
            <person name="Bilban M."/>
            <person name="Lubec G."/>
        </authorList>
    </citation>
    <scope>NUCLEOTIDE SEQUENCE</scope>
    <source>
        <tissue evidence="1">Skin</tissue>
    </source>
</reference>
<protein>
    <submittedName>
        <fullName evidence="1">Uncharacterized protein</fullName>
    </submittedName>
</protein>
<sequence length="144" mass="14691">TSPIVTATIVGPTSHIGTTAFVAGQPISIQPRPSVAFIASAPPTGMTLTVSSISPGPSALQTAVSTTSTQITSPTQQVLWPGSPISQGQVIRTGIPVVLPRGTLTFAGRPQLIQSSTMPRLFHKPLASLTATCGGQVTVQVPQV</sequence>